<comment type="caution">
    <text evidence="7">The sequence shown here is derived from an EMBL/GenBank/DDBJ whole genome shotgun (WGS) entry which is preliminary data.</text>
</comment>
<keyword evidence="2" id="KW-0677">Repeat</keyword>
<dbReference type="EMBL" id="JALJOU010000002">
    <property type="protein sequence ID" value="KAK9845842.1"/>
    <property type="molecule type" value="Genomic_DNA"/>
</dbReference>
<dbReference type="Pfam" id="PF17177">
    <property type="entry name" value="PPR_long"/>
    <property type="match status" value="1"/>
</dbReference>
<gene>
    <name evidence="7" type="ORF">WJX81_004010</name>
</gene>
<evidence type="ECO:0008006" key="9">
    <source>
        <dbReference type="Google" id="ProtNLM"/>
    </source>
</evidence>
<dbReference type="SUPFAM" id="SSF47954">
    <property type="entry name" value="Cyclin-like"/>
    <property type="match status" value="2"/>
</dbReference>
<dbReference type="Pfam" id="PF13041">
    <property type="entry name" value="PPR_2"/>
    <property type="match status" value="1"/>
</dbReference>
<dbReference type="InterPro" id="IPR006671">
    <property type="entry name" value="Cyclin_N"/>
</dbReference>
<comment type="similarity">
    <text evidence="1">Belongs to the PPR family. P subfamily.</text>
</comment>
<feature type="domain" description="PROP1-like PPR" evidence="6">
    <location>
        <begin position="843"/>
        <end position="1001"/>
    </location>
</feature>
<dbReference type="PROSITE" id="PS51375">
    <property type="entry name" value="PPR"/>
    <property type="match status" value="7"/>
</dbReference>
<feature type="repeat" description="PPR" evidence="3">
    <location>
        <begin position="1093"/>
        <end position="1127"/>
    </location>
</feature>
<proteinExistence type="inferred from homology"/>
<feature type="repeat" description="PPR" evidence="3">
    <location>
        <begin position="986"/>
        <end position="1020"/>
    </location>
</feature>
<sequence length="1593" mass="166765">MQRELNKRIVDAPGPDAILDIVQHASGEFNAVNVSTAFHRLAKTWRDDEPGCDREELAKALEALTELALKLVSQFQGQGLGIVVWAFAKLGCDAACPAVMRLLDEFAAEALRRLESPGSDPAMQLGAQSLSNLVYAFAVLGYQPSPRLLSAVAKGVQWQLRDFSPQGLSNIVRAYAKMNAAVSAEVAALLDALAAEAVSQLRDARARQCFIPQNVSNMVYGYALLGYTPTGGFLPTMAAQAAAQLAEFGPQELTNTMWALAVLGASRADVAELLDKVPGEVLARLESPAQARKVKPQMLSNMLWALATLQVAAPPLLAALAAEVLRQLPGFKPQALVSVLWAFVALGAPLERALLDGAVAQLRSGLGALRPGELATAVWALATLRHHPGDALLDAAVADARQRLASFSPQELASLLWGCAELAHMGAASLAEEVFVAARAWAAPLGAEDVSGLAWAGAVLFAVSPAALGTLRLLLAALPSDSFSACALARLMQAHLALNFAAGADATEMGALTGLLANAGAAWQAARAEAAAATAATRSEAAAALTEAGVEHQVSAPVVLDALVADVALAAPGVARTALVIDGPERFCANDAARPLGGALLTWRLFAARGWKVASLPAAAWAALPSPAEGAAYLLRLLQLPPRPNPNDSQAPASDAPPASAAPPALAPDAAAAGASNQAPPLPLPPPPASMPALAAGAGALSGGSEATYAAAGFPWQDQAMLERVAALAALSTPGGAPMPEAAYLASATLTSNGIAPPMPSLLGGGPPGPPPAMHPSLAAVGAQQRLWQMGGEGEGPVVAPGSPGMMSGVSVSELKRLIEGLPLEASAVGAVAPRLARLDAAHFAALLTELARDNHAFRAWQLFDWIRALPEGAELRRLVDVHTYTTMIGLCGPWQQLPRAMQLVAEMRAISEEASVQGYTALLHAAVKCGEMELAIDLYKQMGAEGLLRDRQSYQLLVDVYVKAGRVKDALSVLSDMRAANIPPDTQLYNLTLVAATKSGLPRAALEVYQQMVADKATPNTKTFTALIGAFGKLGSVGAALEVIRELLQPGGDAVDASATYASLMAACEKAGQWDLAVALFDTMSARGCVPDVTIFNSMIAACAHGGEYVKARLMFERMAEHGCAPDAVTFANMIRAYKKGGQWCAALDTFEAMQESGCRPHAAVFSSIIDVLWQTGIAWAQTKALQLFSAAVQNNCLPAAAESCKKGTLKVDLQALTVGVAVVSMGAWLASARGALLQDAHAPLDASRKLAVVNGLGEHSRAQGHSAAVKEAVGASLLGCKAPFRLVQDHSRSGRLEASTLALRKWLFSDSFERYLALVQPGGAVPQEPLMPTADYLVHEAAEAARAGELWMRIAQFEAQHPVSLKVLHQNPGGYLQQRKHLISLVLHYAAMLRMSQEVAHTAAALMDRVMMSGVHMTDQFQALFVCACLRLAANQEQQPVPTPASITQLTEYPGMAMERMESNISSVLRHDTECISVVHCLKVFCQRLGCDLSSGEAVRRVAGCAFALATEALSDLAVLQFPPSLTAAAVLVAARRAQGSVPFWPSVLSQLTGYAEAGNPPFASAIAHAGRLCSKLYTTADASYLMHGLL</sequence>
<feature type="compositionally biased region" description="Low complexity" evidence="4">
    <location>
        <begin position="643"/>
        <end position="679"/>
    </location>
</feature>
<feature type="repeat" description="PPR" evidence="3">
    <location>
        <begin position="1021"/>
        <end position="1055"/>
    </location>
</feature>
<name>A0AAW1SJZ3_9CHLO</name>
<dbReference type="CDD" id="cd00043">
    <property type="entry name" value="CYCLIN_SF"/>
    <property type="match status" value="1"/>
</dbReference>
<evidence type="ECO:0000313" key="7">
    <source>
        <dbReference type="EMBL" id="KAK9845842.1"/>
    </source>
</evidence>
<feature type="repeat" description="PPR" evidence="3">
    <location>
        <begin position="1058"/>
        <end position="1092"/>
    </location>
</feature>
<feature type="domain" description="Cyclin N-terminal" evidence="5">
    <location>
        <begin position="1357"/>
        <end position="1474"/>
    </location>
</feature>
<dbReference type="InterPro" id="IPR036915">
    <property type="entry name" value="Cyclin-like_sf"/>
</dbReference>
<dbReference type="NCBIfam" id="TIGR00756">
    <property type="entry name" value="PPR"/>
    <property type="match status" value="5"/>
</dbReference>
<dbReference type="Gene3D" id="1.25.40.10">
    <property type="entry name" value="Tetratricopeptide repeat domain"/>
    <property type="match status" value="3"/>
</dbReference>
<reference evidence="7 8" key="1">
    <citation type="journal article" date="2024" name="Nat. Commun.">
        <title>Phylogenomics reveals the evolutionary origins of lichenization in chlorophyte algae.</title>
        <authorList>
            <person name="Puginier C."/>
            <person name="Libourel C."/>
            <person name="Otte J."/>
            <person name="Skaloud P."/>
            <person name="Haon M."/>
            <person name="Grisel S."/>
            <person name="Petersen M."/>
            <person name="Berrin J.G."/>
            <person name="Delaux P.M."/>
            <person name="Dal Grande F."/>
            <person name="Keller J."/>
        </authorList>
    </citation>
    <scope>NUCLEOTIDE SEQUENCE [LARGE SCALE GENOMIC DNA]</scope>
    <source>
        <strain evidence="7 8">SAG 245.80</strain>
    </source>
</reference>
<feature type="repeat" description="PPR" evidence="3">
    <location>
        <begin position="916"/>
        <end position="950"/>
    </location>
</feature>
<evidence type="ECO:0000256" key="2">
    <source>
        <dbReference type="ARBA" id="ARBA00022737"/>
    </source>
</evidence>
<dbReference type="Pfam" id="PF00134">
    <property type="entry name" value="Cyclin_N"/>
    <property type="match status" value="1"/>
</dbReference>
<dbReference type="Pfam" id="PF01535">
    <property type="entry name" value="PPR"/>
    <property type="match status" value="2"/>
</dbReference>
<evidence type="ECO:0000259" key="5">
    <source>
        <dbReference type="Pfam" id="PF00134"/>
    </source>
</evidence>
<dbReference type="InterPro" id="IPR033443">
    <property type="entry name" value="PROP1-like_PPR_dom"/>
</dbReference>
<dbReference type="Gene3D" id="1.10.472.10">
    <property type="entry name" value="Cyclin-like"/>
    <property type="match status" value="2"/>
</dbReference>
<dbReference type="InterPro" id="IPR002885">
    <property type="entry name" value="PPR_rpt"/>
</dbReference>
<organism evidence="7 8">
    <name type="scientific">Elliptochloris bilobata</name>
    <dbReference type="NCBI Taxonomy" id="381761"/>
    <lineage>
        <taxon>Eukaryota</taxon>
        <taxon>Viridiplantae</taxon>
        <taxon>Chlorophyta</taxon>
        <taxon>core chlorophytes</taxon>
        <taxon>Trebouxiophyceae</taxon>
        <taxon>Trebouxiophyceae incertae sedis</taxon>
        <taxon>Elliptochloris clade</taxon>
        <taxon>Elliptochloris</taxon>
    </lineage>
</organism>
<accession>A0AAW1SJZ3</accession>
<feature type="region of interest" description="Disordered" evidence="4">
    <location>
        <begin position="643"/>
        <end position="690"/>
    </location>
</feature>
<protein>
    <recommendedName>
        <fullName evidence="9">Pentacotripeptide-repeat region of PRORP domain-containing protein</fullName>
    </recommendedName>
</protein>
<evidence type="ECO:0000259" key="6">
    <source>
        <dbReference type="Pfam" id="PF17177"/>
    </source>
</evidence>
<evidence type="ECO:0000313" key="8">
    <source>
        <dbReference type="Proteomes" id="UP001445335"/>
    </source>
</evidence>
<dbReference type="Proteomes" id="UP001445335">
    <property type="component" value="Unassembled WGS sequence"/>
</dbReference>
<dbReference type="PANTHER" id="PTHR47447">
    <property type="entry name" value="OS03G0856100 PROTEIN"/>
    <property type="match status" value="1"/>
</dbReference>
<feature type="repeat" description="PPR" evidence="3">
    <location>
        <begin position="951"/>
        <end position="985"/>
    </location>
</feature>
<dbReference type="PANTHER" id="PTHR47447:SF17">
    <property type="entry name" value="OS12G0638900 PROTEIN"/>
    <property type="match status" value="1"/>
</dbReference>
<keyword evidence="8" id="KW-1185">Reference proteome</keyword>
<dbReference type="InterPro" id="IPR011990">
    <property type="entry name" value="TPR-like_helical_dom_sf"/>
</dbReference>
<evidence type="ECO:0000256" key="4">
    <source>
        <dbReference type="SAM" id="MobiDB-lite"/>
    </source>
</evidence>
<feature type="compositionally biased region" description="Pro residues" evidence="4">
    <location>
        <begin position="680"/>
        <end position="690"/>
    </location>
</feature>
<evidence type="ECO:0000256" key="3">
    <source>
        <dbReference type="PROSITE-ProRule" id="PRU00708"/>
    </source>
</evidence>
<feature type="repeat" description="PPR" evidence="3">
    <location>
        <begin position="1128"/>
        <end position="1162"/>
    </location>
</feature>
<evidence type="ECO:0000256" key="1">
    <source>
        <dbReference type="ARBA" id="ARBA00007626"/>
    </source>
</evidence>